<dbReference type="PANTHER" id="PTHR38110">
    <property type="entry name" value="CHROMOSOME 23, WHOLE GENOME SHOTGUN SEQUENCE"/>
    <property type="match status" value="1"/>
</dbReference>
<dbReference type="Pfam" id="PF13622">
    <property type="entry name" value="4HBT_3"/>
    <property type="match status" value="1"/>
</dbReference>
<dbReference type="AlphaFoldDB" id="A0AAD4L3I6"/>
<keyword evidence="4" id="KW-1185">Reference proteome</keyword>
<reference evidence="3" key="1">
    <citation type="submission" date="2021-12" db="EMBL/GenBank/DDBJ databases">
        <title>Convergent genome expansion in fungi linked to evolution of root-endophyte symbiosis.</title>
        <authorList>
            <consortium name="DOE Joint Genome Institute"/>
            <person name="Ke Y.-H."/>
            <person name="Bonito G."/>
            <person name="Liao H.-L."/>
            <person name="Looney B."/>
            <person name="Rojas-Flechas A."/>
            <person name="Nash J."/>
            <person name="Hameed K."/>
            <person name="Schadt C."/>
            <person name="Martin F."/>
            <person name="Crous P.W."/>
            <person name="Miettinen O."/>
            <person name="Magnuson J.K."/>
            <person name="Labbe J."/>
            <person name="Jacobson D."/>
            <person name="Doktycz M.J."/>
            <person name="Veneault-Fourrey C."/>
            <person name="Kuo A."/>
            <person name="Mondo S."/>
            <person name="Calhoun S."/>
            <person name="Riley R."/>
            <person name="Ohm R."/>
            <person name="LaButti K."/>
            <person name="Andreopoulos B."/>
            <person name="Pangilinan J."/>
            <person name="Nolan M."/>
            <person name="Tritt A."/>
            <person name="Clum A."/>
            <person name="Lipzen A."/>
            <person name="Daum C."/>
            <person name="Barry K."/>
            <person name="Grigoriev I.V."/>
            <person name="Vilgalys R."/>
        </authorList>
    </citation>
    <scope>NUCLEOTIDE SEQUENCE</scope>
    <source>
        <strain evidence="3">PMI_201</strain>
    </source>
</reference>
<feature type="domain" description="Acyl-CoA thioesterase-like N-terminal HotDog" evidence="1">
    <location>
        <begin position="25"/>
        <end position="112"/>
    </location>
</feature>
<name>A0AAD4L3I6_9EURO</name>
<dbReference type="InterPro" id="IPR042171">
    <property type="entry name" value="Acyl-CoA_hotdog"/>
</dbReference>
<dbReference type="Gene3D" id="2.40.160.210">
    <property type="entry name" value="Acyl-CoA thioesterase, double hotdog domain"/>
    <property type="match status" value="1"/>
</dbReference>
<evidence type="ECO:0000259" key="2">
    <source>
        <dbReference type="Pfam" id="PF20789"/>
    </source>
</evidence>
<evidence type="ECO:0000259" key="1">
    <source>
        <dbReference type="Pfam" id="PF13622"/>
    </source>
</evidence>
<feature type="domain" description="Acyl-CoA thioesterase-like C-terminal" evidence="2">
    <location>
        <begin position="173"/>
        <end position="317"/>
    </location>
</feature>
<comment type="caution">
    <text evidence="3">The sequence shown here is derived from an EMBL/GenBank/DDBJ whole genome shotgun (WGS) entry which is preliminary data.</text>
</comment>
<dbReference type="PANTHER" id="PTHR38110:SF4">
    <property type="entry name" value="THIOESTERASE-LIKE SUPERFAMILY-DOMAIN-CONTAINING PROTEIN"/>
    <property type="match status" value="1"/>
</dbReference>
<dbReference type="Proteomes" id="UP001201262">
    <property type="component" value="Unassembled WGS sequence"/>
</dbReference>
<gene>
    <name evidence="3" type="ORF">BGW36DRAFT_395159</name>
</gene>
<dbReference type="Pfam" id="PF20789">
    <property type="entry name" value="4HBT_3C"/>
    <property type="match status" value="1"/>
</dbReference>
<proteinExistence type="predicted"/>
<sequence>MTSILHEQIDLKQTSPNTYTASWDVDWTLGTTLMGGCVAAQIHRAAATHLQNDPALVARNQPDVLSMHLEYLRPCERCISTITVITLKIGAATSTIQLQLSQHGKTKVMALVNSTNFDKAVGPTATTAWSLQPPPPPKPDFQRVFAHQPDENWLPGRLAGEIIPVSRRILGLFPRAGFPVPGVCDAWNSFLGDERMDATYLAMMADVIPSLSDTLLRHGGLYDAHVFWEKMKIWAEENPGIPIVMTNTIAEAMQSPTFNVTVTMDIEFKRRLPKDGQRSIFSRAATKMLQDGRMDLDVTMCNEQMELLCTAHQLILVLEAQRKFNGKNAKPTL</sequence>
<accession>A0AAD4L3I6</accession>
<evidence type="ECO:0000313" key="3">
    <source>
        <dbReference type="EMBL" id="KAH8702539.1"/>
    </source>
</evidence>
<dbReference type="GeneID" id="70248292"/>
<dbReference type="InterPro" id="IPR049450">
    <property type="entry name" value="ACOT8-like_C"/>
</dbReference>
<organism evidence="3 4">
    <name type="scientific">Talaromyces proteolyticus</name>
    <dbReference type="NCBI Taxonomy" id="1131652"/>
    <lineage>
        <taxon>Eukaryota</taxon>
        <taxon>Fungi</taxon>
        <taxon>Dikarya</taxon>
        <taxon>Ascomycota</taxon>
        <taxon>Pezizomycotina</taxon>
        <taxon>Eurotiomycetes</taxon>
        <taxon>Eurotiomycetidae</taxon>
        <taxon>Eurotiales</taxon>
        <taxon>Trichocomaceae</taxon>
        <taxon>Talaromyces</taxon>
        <taxon>Talaromyces sect. Bacilispori</taxon>
    </lineage>
</organism>
<protein>
    <submittedName>
        <fullName evidence="3">Thioesterase family protein</fullName>
    </submittedName>
</protein>
<dbReference type="InterPro" id="IPR029069">
    <property type="entry name" value="HotDog_dom_sf"/>
</dbReference>
<dbReference type="InterPro" id="IPR052389">
    <property type="entry name" value="Sec_Metab_Biosynth-Assoc"/>
</dbReference>
<dbReference type="RefSeq" id="XP_046075915.1">
    <property type="nucleotide sequence ID" value="XM_046218005.1"/>
</dbReference>
<dbReference type="SUPFAM" id="SSF54637">
    <property type="entry name" value="Thioesterase/thiol ester dehydrase-isomerase"/>
    <property type="match status" value="1"/>
</dbReference>
<dbReference type="EMBL" id="JAJTJA010000003">
    <property type="protein sequence ID" value="KAH8702539.1"/>
    <property type="molecule type" value="Genomic_DNA"/>
</dbReference>
<dbReference type="InterPro" id="IPR049449">
    <property type="entry name" value="TesB_ACOT8-like_N"/>
</dbReference>
<evidence type="ECO:0000313" key="4">
    <source>
        <dbReference type="Proteomes" id="UP001201262"/>
    </source>
</evidence>